<dbReference type="KEGG" id="shc:Shell_0978"/>
<dbReference type="EMBL" id="CP002051">
    <property type="protein sequence ID" value="ADI32084.1"/>
    <property type="molecule type" value="Genomic_DNA"/>
</dbReference>
<dbReference type="Pfam" id="PF00437">
    <property type="entry name" value="T2SSE"/>
    <property type="match status" value="1"/>
</dbReference>
<dbReference type="eggNOG" id="arCOG01817">
    <property type="taxonomic scope" value="Archaea"/>
</dbReference>
<protein>
    <submittedName>
        <fullName evidence="3">Type II secretion system protein E</fullName>
    </submittedName>
</protein>
<dbReference type="Gene3D" id="3.30.450.380">
    <property type="match status" value="1"/>
</dbReference>
<dbReference type="GO" id="GO:0016887">
    <property type="term" value="F:ATP hydrolysis activity"/>
    <property type="evidence" value="ECO:0007669"/>
    <property type="project" value="InterPro"/>
</dbReference>
<dbReference type="InterPro" id="IPR027417">
    <property type="entry name" value="P-loop_NTPase"/>
</dbReference>
<dbReference type="OrthoDB" id="33500at2157"/>
<evidence type="ECO:0000313" key="4">
    <source>
        <dbReference type="Proteomes" id="UP000002573"/>
    </source>
</evidence>
<accession>D7D8I8</accession>
<dbReference type="InterPro" id="IPR050921">
    <property type="entry name" value="T4SS_GSP_E_ATPase"/>
</dbReference>
<dbReference type="PANTHER" id="PTHR30486">
    <property type="entry name" value="TWITCHING MOTILITY PROTEIN PILT"/>
    <property type="match status" value="1"/>
</dbReference>
<evidence type="ECO:0000313" key="3">
    <source>
        <dbReference type="EMBL" id="ADI32084.1"/>
    </source>
</evidence>
<dbReference type="Proteomes" id="UP000002573">
    <property type="component" value="Chromosome"/>
</dbReference>
<keyword evidence="4" id="KW-1185">Reference proteome</keyword>
<dbReference type="HOGENOM" id="CLU_005379_2_2_2"/>
<reference evidence="4" key="1">
    <citation type="submission" date="2010-05" db="EMBL/GenBank/DDBJ databases">
        <title>Complete sequence of Staphylothermus hellenicus DSM 12710.</title>
        <authorList>
            <consortium name="US DOE Joint Genome Institute"/>
            <person name="Lucas S."/>
            <person name="Copeland A."/>
            <person name="Lapidus A."/>
            <person name="Cheng J.-F."/>
            <person name="Bruce D."/>
            <person name="Goodwin L."/>
            <person name="Pitluck S."/>
            <person name="Davenport K."/>
            <person name="Detter J.C."/>
            <person name="Han C."/>
            <person name="Tapia R."/>
            <person name="Larimer F."/>
            <person name="Land M."/>
            <person name="Hauser L."/>
            <person name="Kyrpides N."/>
            <person name="Mikhailova N."/>
            <person name="Anderson I.J."/>
            <person name="Woyke T."/>
        </authorList>
    </citation>
    <scope>NUCLEOTIDE SEQUENCE [LARGE SCALE GENOMIC DNA]</scope>
    <source>
        <strain evidence="4">DSM 12710 / JCM 10830 / BK20S6-10-b1 / P8</strain>
    </source>
</reference>
<dbReference type="SUPFAM" id="SSF52540">
    <property type="entry name" value="P-loop containing nucleoside triphosphate hydrolases"/>
    <property type="match status" value="1"/>
</dbReference>
<organism evidence="3 4">
    <name type="scientific">Staphylothermus hellenicus (strain DSM 12710 / JCM 10830 / BK20S6-10-b1 / P8)</name>
    <dbReference type="NCBI Taxonomy" id="591019"/>
    <lineage>
        <taxon>Archaea</taxon>
        <taxon>Thermoproteota</taxon>
        <taxon>Thermoprotei</taxon>
        <taxon>Desulfurococcales</taxon>
        <taxon>Desulfurococcaceae</taxon>
        <taxon>Staphylothermus</taxon>
    </lineage>
</organism>
<dbReference type="STRING" id="591019.Shell_0978"/>
<proteinExistence type="inferred from homology"/>
<feature type="domain" description="Bacterial type II secretion system protein E" evidence="2">
    <location>
        <begin position="180"/>
        <end position="417"/>
    </location>
</feature>
<dbReference type="RefSeq" id="WP_013143282.1">
    <property type="nucleotide sequence ID" value="NC_014205.1"/>
</dbReference>
<dbReference type="PANTHER" id="PTHR30486:SF6">
    <property type="entry name" value="TYPE IV PILUS RETRACTATION ATPASE PILT"/>
    <property type="match status" value="1"/>
</dbReference>
<name>D7D8I8_STAHD</name>
<evidence type="ECO:0000259" key="2">
    <source>
        <dbReference type="Pfam" id="PF00437"/>
    </source>
</evidence>
<comment type="similarity">
    <text evidence="1">Belongs to the GSP E family.</text>
</comment>
<gene>
    <name evidence="3" type="ordered locus">Shell_0978</name>
</gene>
<dbReference type="GeneID" id="9234267"/>
<reference evidence="3 4" key="2">
    <citation type="journal article" date="2011" name="Stand. Genomic Sci.">
        <title>Complete genome sequence of Staphylothermus hellenicus P8.</title>
        <authorList>
            <person name="Anderson I."/>
            <person name="Wirth R."/>
            <person name="Lucas S."/>
            <person name="Copeland A."/>
            <person name="Lapidus A."/>
            <person name="Cheng J.F."/>
            <person name="Goodwin L."/>
            <person name="Pitluck S."/>
            <person name="Davenport K."/>
            <person name="Detter J.C."/>
            <person name="Han C."/>
            <person name="Tapia R."/>
            <person name="Land M."/>
            <person name="Hauser L."/>
            <person name="Pati A."/>
            <person name="Mikhailova N."/>
            <person name="Woyke T."/>
            <person name="Klenk H.P."/>
            <person name="Kyrpides N."/>
            <person name="Ivanova N."/>
        </authorList>
    </citation>
    <scope>NUCLEOTIDE SEQUENCE [LARGE SCALE GENOMIC DNA]</scope>
    <source>
        <strain evidence="4">DSM 12710 / JCM 10830 / BK20S6-10-b1 / P8</strain>
    </source>
</reference>
<sequence length="589" mass="67605">MQSLRKILSRFSRGEEKRRLKKIPGEEEVSEAVKSIIVPVEPIQVAKRDPSWRIIESYYVYKPFVKVIITETPQGPMYFVEEYGLTPSDKEVLEKLTNILMDEIRPPTRPEDIKDLKGYVFKETERIADKYREKLGLVGARRIKLLYYIERNLLGYGPIDPLMRDPNIEDISCNGVNIPIYVWHKKYESIPTNITFIDEDYLNEFVMKMAHMAGKHISIAFPILDAMLPEKHRLAATFGREVSVKGPTFTIRKFREKPFSVTEIIQSGVINSLVAAYLWTLIEHGKTAMIAGGTGVGKTTMLNVVSMFIRPGMKIVTIEDTPEINLPHPNWVQLTSRETYLVGTSSLGTNIRLFDLVKLSLRYRPDYIIVGEVRGEEAFVLFQAMATGHGGLSTIHAETLDYAIKRLTSPPMNIPPTYMKLMNTFIHLQRVIARIEKGVVKVRRRATIVQEVEDFGKYRTIAVWDPRTDQFKVNLEESIHLRDIAAKRGLELEDIIDEIYRKATVLNWMIYKNILNVWDVSRIIFNYYYDPASVYKRAVRELEEAGREKGVSTMVAPEEVASTEELVGGTKEMGEATKELFERTRELGK</sequence>
<evidence type="ECO:0000256" key="1">
    <source>
        <dbReference type="ARBA" id="ARBA00006611"/>
    </source>
</evidence>
<dbReference type="InterPro" id="IPR001482">
    <property type="entry name" value="T2SS/T4SS_dom"/>
</dbReference>
<dbReference type="CDD" id="cd01130">
    <property type="entry name" value="VirB11-like_ATPase"/>
    <property type="match status" value="1"/>
</dbReference>
<dbReference type="Gene3D" id="3.40.50.300">
    <property type="entry name" value="P-loop containing nucleotide triphosphate hydrolases"/>
    <property type="match status" value="1"/>
</dbReference>
<dbReference type="AlphaFoldDB" id="D7D8I8"/>